<feature type="signal peptide" evidence="1">
    <location>
        <begin position="1"/>
        <end position="22"/>
    </location>
</feature>
<reference evidence="3" key="3">
    <citation type="submission" date="2021-06" db="EMBL/GenBank/DDBJ databases">
        <title>Updating the genus Pseudomonas: Description of 43 new species and partition of the Pseudomonas putida group.</title>
        <authorList>
            <person name="Girard L."/>
            <person name="Lood C."/>
            <person name="Vandamme P."/>
            <person name="Rokni-Zadeh H."/>
            <person name="Van Noort V."/>
            <person name="Hofte M."/>
            <person name="Lavigne R."/>
            <person name="De Mot R."/>
        </authorList>
    </citation>
    <scope>NUCLEOTIDE SEQUENCE</scope>
    <source>
        <strain evidence="3">RW4S2</strain>
    </source>
</reference>
<organism evidence="2">
    <name type="scientific">Pseudomonas vlassakiae</name>
    <dbReference type="NCBI Taxonomy" id="485888"/>
    <lineage>
        <taxon>Bacteria</taxon>
        <taxon>Pseudomonadati</taxon>
        <taxon>Pseudomonadota</taxon>
        <taxon>Gammaproteobacteria</taxon>
        <taxon>Pseudomonadales</taxon>
        <taxon>Pseudomonadaceae</taxon>
        <taxon>Pseudomonas</taxon>
    </lineage>
</organism>
<protein>
    <recommendedName>
        <fullName evidence="5">Lipoprotein</fullName>
    </recommendedName>
</protein>
<accession>A0A923GGJ5</accession>
<evidence type="ECO:0000313" key="2">
    <source>
        <dbReference type="EMBL" id="MBC3470127.1"/>
    </source>
</evidence>
<dbReference type="RefSeq" id="WP_186601548.1">
    <property type="nucleotide sequence ID" value="NZ_JABWRP020000003.1"/>
</dbReference>
<name>A0A923GGJ5_9PSED</name>
<reference evidence="2 4" key="1">
    <citation type="journal article" date="2020" name="Microorganisms">
        <title>Reliable Identification of Environmental Pseudomonas Isolates Using the rpoD Gene.</title>
        <authorList>
            <consortium name="The Broad Institute Genome Sequencing Platform"/>
            <person name="Girard L."/>
            <person name="Lood C."/>
            <person name="Rokni-Zadeh H."/>
            <person name="van Noort V."/>
            <person name="Lavigne R."/>
            <person name="De Mot R."/>
        </authorList>
    </citation>
    <scope>NUCLEOTIDE SEQUENCE</scope>
    <source>
        <strain evidence="2 4">RW4S2</strain>
    </source>
</reference>
<feature type="chain" id="PRO_5044696103" description="Lipoprotein" evidence="1">
    <location>
        <begin position="23"/>
        <end position="111"/>
    </location>
</feature>
<keyword evidence="1" id="KW-0732">Signal</keyword>
<dbReference type="EMBL" id="JABWRP020000003">
    <property type="protein sequence ID" value="MBV4540372.1"/>
    <property type="molecule type" value="Genomic_DNA"/>
</dbReference>
<evidence type="ECO:0000313" key="4">
    <source>
        <dbReference type="Proteomes" id="UP000628137"/>
    </source>
</evidence>
<dbReference type="AlphaFoldDB" id="A0A923GGJ5"/>
<evidence type="ECO:0000313" key="3">
    <source>
        <dbReference type="EMBL" id="MBV4540372.1"/>
    </source>
</evidence>
<dbReference type="EMBL" id="JABWRP010000003">
    <property type="protein sequence ID" value="MBC3470127.1"/>
    <property type="molecule type" value="Genomic_DNA"/>
</dbReference>
<evidence type="ECO:0008006" key="5">
    <source>
        <dbReference type="Google" id="ProtNLM"/>
    </source>
</evidence>
<comment type="caution">
    <text evidence="2">The sequence shown here is derived from an EMBL/GenBank/DDBJ whole genome shotgun (WGS) entry which is preliminary data.</text>
</comment>
<evidence type="ECO:0000256" key="1">
    <source>
        <dbReference type="SAM" id="SignalP"/>
    </source>
</evidence>
<keyword evidence="4" id="KW-1185">Reference proteome</keyword>
<dbReference type="PROSITE" id="PS51257">
    <property type="entry name" value="PROKAR_LIPOPROTEIN"/>
    <property type="match status" value="1"/>
</dbReference>
<sequence>MKKMLLLSAIALTMAGCGFTLASKAEKTLRGSDEFKWLKADQKMELDHVRESSKGRFICGTVETIFRPQRFTIEGKTVHLSDLEPKSHTDRLPWYDEACDVPEPESRAAEY</sequence>
<dbReference type="Proteomes" id="UP000628137">
    <property type="component" value="Unassembled WGS sequence"/>
</dbReference>
<proteinExistence type="predicted"/>
<reference evidence="2" key="2">
    <citation type="submission" date="2020-07" db="EMBL/GenBank/DDBJ databases">
        <authorList>
            <person name="Lood C."/>
            <person name="Girard L."/>
        </authorList>
    </citation>
    <scope>NUCLEOTIDE SEQUENCE</scope>
    <source>
        <strain evidence="2">RW4S2</strain>
    </source>
</reference>
<gene>
    <name evidence="3" type="ORF">HU738_004865</name>
    <name evidence="2" type="ORF">HU738_06110</name>
</gene>